<dbReference type="PROSITE" id="PS51462">
    <property type="entry name" value="NUDIX"/>
    <property type="match status" value="1"/>
</dbReference>
<evidence type="ECO:0000256" key="1">
    <source>
        <dbReference type="ARBA" id="ARBA00001946"/>
    </source>
</evidence>
<sequence>MSKKNSFVVECHDINGNKKKVPATELYFRPSVYGVLIEDKKILLSKQWDGYDFPGGGIEKHETILDALHREFWEETGLRVEPVGLITCETSFFIMPHDRGTTNCQVIYYAVKKIFGELSTANFDEYEKTYAELPEWIDVVDAKKIKFYNSVNSVRIIQRVVNKEYAPL</sequence>
<dbReference type="PANTHER" id="PTHR43046">
    <property type="entry name" value="GDP-MANNOSE MANNOSYL HYDROLASE"/>
    <property type="match status" value="1"/>
</dbReference>
<evidence type="ECO:0000259" key="3">
    <source>
        <dbReference type="PROSITE" id="PS51462"/>
    </source>
</evidence>
<evidence type="ECO:0000313" key="4">
    <source>
        <dbReference type="EMBL" id="PIS41291.1"/>
    </source>
</evidence>
<dbReference type="GO" id="GO:0016787">
    <property type="term" value="F:hydrolase activity"/>
    <property type="evidence" value="ECO:0007669"/>
    <property type="project" value="UniProtKB-KW"/>
</dbReference>
<comment type="cofactor">
    <cofactor evidence="1">
        <name>Mg(2+)</name>
        <dbReference type="ChEBI" id="CHEBI:18420"/>
    </cofactor>
</comment>
<dbReference type="PROSITE" id="PS00893">
    <property type="entry name" value="NUDIX_BOX"/>
    <property type="match status" value="1"/>
</dbReference>
<dbReference type="AlphaFoldDB" id="A0A2H0YS21"/>
<dbReference type="SUPFAM" id="SSF55811">
    <property type="entry name" value="Nudix"/>
    <property type="match status" value="1"/>
</dbReference>
<evidence type="ECO:0000256" key="2">
    <source>
        <dbReference type="ARBA" id="ARBA00022801"/>
    </source>
</evidence>
<name>A0A2H0YS21_9BACT</name>
<evidence type="ECO:0000313" key="5">
    <source>
        <dbReference type="Proteomes" id="UP000228711"/>
    </source>
</evidence>
<feature type="domain" description="Nudix hydrolase" evidence="3">
    <location>
        <begin position="27"/>
        <end position="160"/>
    </location>
</feature>
<dbReference type="Proteomes" id="UP000228711">
    <property type="component" value="Unassembled WGS sequence"/>
</dbReference>
<dbReference type="InterPro" id="IPR020084">
    <property type="entry name" value="NUDIX_hydrolase_CS"/>
</dbReference>
<keyword evidence="2" id="KW-0378">Hydrolase</keyword>
<dbReference type="Gene3D" id="3.90.79.10">
    <property type="entry name" value="Nucleoside Triphosphate Pyrophosphohydrolase"/>
    <property type="match status" value="1"/>
</dbReference>
<dbReference type="PANTHER" id="PTHR43046:SF14">
    <property type="entry name" value="MUTT_NUDIX FAMILY PROTEIN"/>
    <property type="match status" value="1"/>
</dbReference>
<gene>
    <name evidence="4" type="ORF">COT25_03940</name>
</gene>
<comment type="caution">
    <text evidence="4">The sequence shown here is derived from an EMBL/GenBank/DDBJ whole genome shotgun (WGS) entry which is preliminary data.</text>
</comment>
<accession>A0A2H0YS21</accession>
<dbReference type="InterPro" id="IPR015797">
    <property type="entry name" value="NUDIX_hydrolase-like_dom_sf"/>
</dbReference>
<proteinExistence type="predicted"/>
<organism evidence="4 5">
    <name type="scientific">Candidatus Kerfeldbacteria bacterium CG08_land_8_20_14_0_20_42_7</name>
    <dbReference type="NCBI Taxonomy" id="2014245"/>
    <lineage>
        <taxon>Bacteria</taxon>
        <taxon>Candidatus Kerfeldiibacteriota</taxon>
    </lineage>
</organism>
<dbReference type="EMBL" id="PEXV01000129">
    <property type="protein sequence ID" value="PIS41291.1"/>
    <property type="molecule type" value="Genomic_DNA"/>
</dbReference>
<dbReference type="Pfam" id="PF00293">
    <property type="entry name" value="NUDIX"/>
    <property type="match status" value="1"/>
</dbReference>
<dbReference type="InterPro" id="IPR000086">
    <property type="entry name" value="NUDIX_hydrolase_dom"/>
</dbReference>
<protein>
    <recommendedName>
        <fullName evidence="3">Nudix hydrolase domain-containing protein</fullName>
    </recommendedName>
</protein>
<reference evidence="5" key="1">
    <citation type="submission" date="2017-09" db="EMBL/GenBank/DDBJ databases">
        <title>Depth-based differentiation of microbial function through sediment-hosted aquifers and enrichment of novel symbionts in the deep terrestrial subsurface.</title>
        <authorList>
            <person name="Probst A.J."/>
            <person name="Ladd B."/>
            <person name="Jarett J.K."/>
            <person name="Geller-Mcgrath D.E."/>
            <person name="Sieber C.M.K."/>
            <person name="Emerson J.B."/>
            <person name="Anantharaman K."/>
            <person name="Thomas B.C."/>
            <person name="Malmstrom R."/>
            <person name="Stieglmeier M."/>
            <person name="Klingl A."/>
            <person name="Woyke T."/>
            <person name="Ryan C.M."/>
            <person name="Banfield J.F."/>
        </authorList>
    </citation>
    <scope>NUCLEOTIDE SEQUENCE [LARGE SCALE GENOMIC DNA]</scope>
</reference>